<feature type="region of interest" description="Disordered" evidence="1">
    <location>
        <begin position="259"/>
        <end position="298"/>
    </location>
</feature>
<comment type="caution">
    <text evidence="2">The sequence shown here is derived from an EMBL/GenBank/DDBJ whole genome shotgun (WGS) entry which is preliminary data.</text>
</comment>
<evidence type="ECO:0000313" key="3">
    <source>
        <dbReference type="Proteomes" id="UP000823928"/>
    </source>
</evidence>
<sequence>MKINAIKYDTTLKQGSSAVYKDPHNFKEKERAGLCEKNNNEDKNKFSGNFTGKSEVAASVIKNNKIKDKIFQSGTYNSLLKFAEDHNVAGSALMSLFLAGALRPATIMALPGDKDKEDKIYASGHSMASGVIGFVASTIITSPWDDAVNNLMDNYKNHYEKILDNIKNGVSDINKDVPELKYKFKFLDEKYGRLVELAKKTLDKAGTIEQKALNRQIDATRLYMKNITDWAIAIPRSILTIALIPPILKYVFGMEKKPKEAPKPNVEPIDTQKMTSTKTAGMENFMKKSSNEPKGGAQ</sequence>
<protein>
    <submittedName>
        <fullName evidence="2">Uncharacterized protein</fullName>
    </submittedName>
</protein>
<evidence type="ECO:0000313" key="2">
    <source>
        <dbReference type="EMBL" id="HIS36638.1"/>
    </source>
</evidence>
<organism evidence="2 3">
    <name type="scientific">Candidatus Scatousia excrementigallinarum</name>
    <dbReference type="NCBI Taxonomy" id="2840935"/>
    <lineage>
        <taxon>Bacteria</taxon>
        <taxon>Candidatus Scatousia</taxon>
    </lineage>
</organism>
<evidence type="ECO:0000256" key="1">
    <source>
        <dbReference type="SAM" id="MobiDB-lite"/>
    </source>
</evidence>
<proteinExistence type="predicted"/>
<dbReference type="AlphaFoldDB" id="A0A9D1EZE1"/>
<reference evidence="2" key="2">
    <citation type="journal article" date="2021" name="PeerJ">
        <title>Extensive microbial diversity within the chicken gut microbiome revealed by metagenomics and culture.</title>
        <authorList>
            <person name="Gilroy R."/>
            <person name="Ravi A."/>
            <person name="Getino M."/>
            <person name="Pursley I."/>
            <person name="Horton D.L."/>
            <person name="Alikhan N.F."/>
            <person name="Baker D."/>
            <person name="Gharbi K."/>
            <person name="Hall N."/>
            <person name="Watson M."/>
            <person name="Adriaenssens E.M."/>
            <person name="Foster-Nyarko E."/>
            <person name="Jarju S."/>
            <person name="Secka A."/>
            <person name="Antonio M."/>
            <person name="Oren A."/>
            <person name="Chaudhuri R.R."/>
            <person name="La Ragione R."/>
            <person name="Hildebrand F."/>
            <person name="Pallen M.J."/>
        </authorList>
    </citation>
    <scope>NUCLEOTIDE SEQUENCE</scope>
    <source>
        <strain evidence="2">6276</strain>
    </source>
</reference>
<gene>
    <name evidence="2" type="ORF">IAC10_08430</name>
</gene>
<dbReference type="EMBL" id="DVIU01000165">
    <property type="protein sequence ID" value="HIS36638.1"/>
    <property type="molecule type" value="Genomic_DNA"/>
</dbReference>
<dbReference type="Proteomes" id="UP000823928">
    <property type="component" value="Unassembled WGS sequence"/>
</dbReference>
<reference evidence="2" key="1">
    <citation type="submission" date="2020-10" db="EMBL/GenBank/DDBJ databases">
        <authorList>
            <person name="Gilroy R."/>
        </authorList>
    </citation>
    <scope>NUCLEOTIDE SEQUENCE</scope>
    <source>
        <strain evidence="2">6276</strain>
    </source>
</reference>
<name>A0A9D1EZE1_9BACT</name>
<accession>A0A9D1EZE1</accession>